<evidence type="ECO:0000313" key="3">
    <source>
        <dbReference type="EMBL" id="MDP9823054.1"/>
    </source>
</evidence>
<gene>
    <name evidence="3" type="ORF">J2S59_002863</name>
</gene>
<dbReference type="PANTHER" id="PTHR43732">
    <property type="entry name" value="RIBOSE 5-PHOSPHATE ISOMERASE-RELATED"/>
    <property type="match status" value="1"/>
</dbReference>
<dbReference type="InterPro" id="IPR036569">
    <property type="entry name" value="RpiB_LacA_LacB_sf"/>
</dbReference>
<accession>A0ABT9NRK8</accession>
<dbReference type="EC" id="5.3.1.6" evidence="3"/>
<dbReference type="RefSeq" id="WP_306825238.1">
    <property type="nucleotide sequence ID" value="NZ_JAUSQM010000001.1"/>
</dbReference>
<dbReference type="Pfam" id="PF02502">
    <property type="entry name" value="LacAB_rpiB"/>
    <property type="match status" value="1"/>
</dbReference>
<dbReference type="Proteomes" id="UP001240447">
    <property type="component" value="Unassembled WGS sequence"/>
</dbReference>
<organism evidence="3 4">
    <name type="scientific">Nocardioides massiliensis</name>
    <dbReference type="NCBI Taxonomy" id="1325935"/>
    <lineage>
        <taxon>Bacteria</taxon>
        <taxon>Bacillati</taxon>
        <taxon>Actinomycetota</taxon>
        <taxon>Actinomycetes</taxon>
        <taxon>Propionibacteriales</taxon>
        <taxon>Nocardioidaceae</taxon>
        <taxon>Nocardioides</taxon>
    </lineage>
</organism>
<protein>
    <submittedName>
        <fullName evidence="3">Ribose 5-phosphate isomerase B</fullName>
        <ecNumber evidence="3">5.3.1.6</ecNumber>
    </submittedName>
</protein>
<keyword evidence="4" id="KW-1185">Reference proteome</keyword>
<keyword evidence="2 3" id="KW-0413">Isomerase</keyword>
<dbReference type="Gene3D" id="3.40.1400.10">
    <property type="entry name" value="Sugar-phosphate isomerase, RpiB/LacA/LacB"/>
    <property type="match status" value="1"/>
</dbReference>
<evidence type="ECO:0000313" key="4">
    <source>
        <dbReference type="Proteomes" id="UP001240447"/>
    </source>
</evidence>
<dbReference type="SUPFAM" id="SSF89623">
    <property type="entry name" value="Ribose/Galactose isomerase RpiB/AlsB"/>
    <property type="match status" value="1"/>
</dbReference>
<dbReference type="PIRSF" id="PIRSF005384">
    <property type="entry name" value="RpiB_LacA_B"/>
    <property type="match status" value="1"/>
</dbReference>
<dbReference type="NCBIfam" id="TIGR00689">
    <property type="entry name" value="rpiB_lacA_lacB"/>
    <property type="match status" value="1"/>
</dbReference>
<proteinExistence type="inferred from homology"/>
<reference evidence="3 4" key="1">
    <citation type="submission" date="2023-07" db="EMBL/GenBank/DDBJ databases">
        <title>Sequencing the genomes of 1000 actinobacteria strains.</title>
        <authorList>
            <person name="Klenk H.-P."/>
        </authorList>
    </citation>
    <scope>NUCLEOTIDE SEQUENCE [LARGE SCALE GENOMIC DNA]</scope>
    <source>
        <strain evidence="3 4">GD13</strain>
    </source>
</reference>
<evidence type="ECO:0000256" key="1">
    <source>
        <dbReference type="ARBA" id="ARBA00008754"/>
    </source>
</evidence>
<dbReference type="EMBL" id="JAUSQM010000001">
    <property type="protein sequence ID" value="MDP9823054.1"/>
    <property type="molecule type" value="Genomic_DNA"/>
</dbReference>
<dbReference type="InterPro" id="IPR051812">
    <property type="entry name" value="SPI_LacAB/RpiB"/>
</dbReference>
<dbReference type="InterPro" id="IPR003500">
    <property type="entry name" value="RpiB_LacA_LacB"/>
</dbReference>
<dbReference type="PANTHER" id="PTHR43732:SF1">
    <property type="entry name" value="RIBOSE 5-PHOSPHATE ISOMERASE"/>
    <property type="match status" value="1"/>
</dbReference>
<dbReference type="GO" id="GO:0004751">
    <property type="term" value="F:ribose-5-phosphate isomerase activity"/>
    <property type="evidence" value="ECO:0007669"/>
    <property type="project" value="UniProtKB-EC"/>
</dbReference>
<sequence length="147" mass="15490">MRIVIGAPGNGEVLKEAIKDLLERDPRVSEVVDLSTPDVTYPAVSFNAAQAVVDGKADRAILVCGTGVGTAIAAGKVPGVRAATAHDLITVRGAVENYDAQILCLGQNVIAPAHACALVDLWLDLRHDPLGPYGPKVHEIDDYEARD</sequence>
<evidence type="ECO:0000256" key="2">
    <source>
        <dbReference type="ARBA" id="ARBA00023235"/>
    </source>
</evidence>
<comment type="caution">
    <text evidence="3">The sequence shown here is derived from an EMBL/GenBank/DDBJ whole genome shotgun (WGS) entry which is preliminary data.</text>
</comment>
<name>A0ABT9NRK8_9ACTN</name>
<comment type="similarity">
    <text evidence="1">Belongs to the LacAB/RpiB family.</text>
</comment>